<dbReference type="GO" id="GO:0005886">
    <property type="term" value="C:plasma membrane"/>
    <property type="evidence" value="ECO:0007669"/>
    <property type="project" value="UniProtKB-SubCell"/>
</dbReference>
<evidence type="ECO:0000313" key="9">
    <source>
        <dbReference type="Proteomes" id="UP000199202"/>
    </source>
</evidence>
<dbReference type="EMBL" id="FNDJ01000050">
    <property type="protein sequence ID" value="SDM63307.1"/>
    <property type="molecule type" value="Genomic_DNA"/>
</dbReference>
<comment type="subcellular location">
    <subcellularLocation>
        <location evidence="1">Cell membrane</location>
        <topology evidence="1">Multi-pass membrane protein</topology>
    </subcellularLocation>
</comment>
<dbReference type="STRING" id="633440.SAMN05421869_1504"/>
<gene>
    <name evidence="8" type="ORF">SAMN05421869_1504</name>
</gene>
<keyword evidence="3 6" id="KW-0812">Transmembrane</keyword>
<dbReference type="Proteomes" id="UP000199202">
    <property type="component" value="Unassembled WGS sequence"/>
</dbReference>
<keyword evidence="5 6" id="KW-0472">Membrane</keyword>
<evidence type="ECO:0000256" key="3">
    <source>
        <dbReference type="ARBA" id="ARBA00022692"/>
    </source>
</evidence>
<accession>A0A1G9UU36</accession>
<sequence length="444" mass="44475">MRQGFVLVAASLGFAVIQLDVSVVNVAIKPIGAELGGGVTALQWVVDAYTVALAALILVAGTLGDFYGAKRLFIAGFAVFVAASAGCGLAANMAELIAARAVQGIGAAALAACSLSLLHHAYTEPEPRARAVGLWAAGASTALVAGPVVGGLVIATLGWRSIFFVNVPIGAIGIWLTLSYATGSPRSRDQGLDLCGQVSAVAALTALAVATIEAGSRGMDDPVVLAGFAVALAAGAGFVVAEVRGAEPMLSLSLFRSARFGVPVAIGLLVNVAFYGLIFVLSLYFQKEQHASALWTGLAFAPMMAAIMAANLTANRLTGALGARRVLLIGTSLLAAGCLAMLGTTARTPYAALVVPLMAEGFGLGLIVPVMASVLLSGVDRSRSGRASGTLNAARQTGSVLGVALFGSLAAATGPVNGLHTALLISTGLIVAVATLGTGIPTVL</sequence>
<dbReference type="GO" id="GO:0022857">
    <property type="term" value="F:transmembrane transporter activity"/>
    <property type="evidence" value="ECO:0007669"/>
    <property type="project" value="InterPro"/>
</dbReference>
<feature type="transmembrane region" description="Helical" evidence="6">
    <location>
        <begin position="97"/>
        <end position="119"/>
    </location>
</feature>
<evidence type="ECO:0000256" key="2">
    <source>
        <dbReference type="ARBA" id="ARBA00022448"/>
    </source>
</evidence>
<dbReference type="Gene3D" id="1.20.1250.20">
    <property type="entry name" value="MFS general substrate transporter like domains"/>
    <property type="match status" value="1"/>
</dbReference>
<feature type="transmembrane region" description="Helical" evidence="6">
    <location>
        <begin position="422"/>
        <end position="443"/>
    </location>
</feature>
<keyword evidence="2" id="KW-0813">Transport</keyword>
<feature type="transmembrane region" description="Helical" evidence="6">
    <location>
        <begin position="264"/>
        <end position="285"/>
    </location>
</feature>
<dbReference type="CDD" id="cd17321">
    <property type="entry name" value="MFS_MMR_MDR_like"/>
    <property type="match status" value="1"/>
</dbReference>
<feature type="transmembrane region" description="Helical" evidence="6">
    <location>
        <begin position="131"/>
        <end position="155"/>
    </location>
</feature>
<feature type="transmembrane region" description="Helical" evidence="6">
    <location>
        <begin position="194"/>
        <end position="212"/>
    </location>
</feature>
<dbReference type="PANTHER" id="PTHR42718">
    <property type="entry name" value="MAJOR FACILITATOR SUPERFAMILY MULTIDRUG TRANSPORTER MFSC"/>
    <property type="match status" value="1"/>
</dbReference>
<dbReference type="SUPFAM" id="SSF103473">
    <property type="entry name" value="MFS general substrate transporter"/>
    <property type="match status" value="1"/>
</dbReference>
<feature type="transmembrane region" description="Helical" evidence="6">
    <location>
        <begin position="72"/>
        <end position="91"/>
    </location>
</feature>
<feature type="domain" description="Major facilitator superfamily (MFS) profile" evidence="7">
    <location>
        <begin position="6"/>
        <end position="444"/>
    </location>
</feature>
<dbReference type="PANTHER" id="PTHR42718:SF9">
    <property type="entry name" value="MAJOR FACILITATOR SUPERFAMILY MULTIDRUG TRANSPORTER MFSC"/>
    <property type="match status" value="1"/>
</dbReference>
<dbReference type="PROSITE" id="PS50850">
    <property type="entry name" value="MFS"/>
    <property type="match status" value="1"/>
</dbReference>
<name>A0A1G9UU36_9ACTN</name>
<feature type="transmembrane region" description="Helical" evidence="6">
    <location>
        <begin position="42"/>
        <end position="60"/>
    </location>
</feature>
<feature type="transmembrane region" description="Helical" evidence="6">
    <location>
        <begin position="291"/>
        <end position="314"/>
    </location>
</feature>
<organism evidence="8 9">
    <name type="scientific">Nonomuraea jiangxiensis</name>
    <dbReference type="NCBI Taxonomy" id="633440"/>
    <lineage>
        <taxon>Bacteria</taxon>
        <taxon>Bacillati</taxon>
        <taxon>Actinomycetota</taxon>
        <taxon>Actinomycetes</taxon>
        <taxon>Streptosporangiales</taxon>
        <taxon>Streptosporangiaceae</taxon>
        <taxon>Nonomuraea</taxon>
    </lineage>
</organism>
<dbReference type="RefSeq" id="WP_176993887.1">
    <property type="nucleotide sequence ID" value="NZ_FNDJ01000050.1"/>
</dbReference>
<dbReference type="InterPro" id="IPR011701">
    <property type="entry name" value="MFS"/>
</dbReference>
<reference evidence="8 9" key="1">
    <citation type="submission" date="2016-10" db="EMBL/GenBank/DDBJ databases">
        <authorList>
            <person name="de Groot N.N."/>
        </authorList>
    </citation>
    <scope>NUCLEOTIDE SEQUENCE [LARGE SCALE GENOMIC DNA]</scope>
    <source>
        <strain evidence="8 9">CGMCC 4.6533</strain>
    </source>
</reference>
<evidence type="ECO:0000256" key="5">
    <source>
        <dbReference type="ARBA" id="ARBA00023136"/>
    </source>
</evidence>
<evidence type="ECO:0000259" key="7">
    <source>
        <dbReference type="PROSITE" id="PS50850"/>
    </source>
</evidence>
<evidence type="ECO:0000256" key="6">
    <source>
        <dbReference type="SAM" id="Phobius"/>
    </source>
</evidence>
<evidence type="ECO:0000256" key="1">
    <source>
        <dbReference type="ARBA" id="ARBA00004651"/>
    </source>
</evidence>
<evidence type="ECO:0000256" key="4">
    <source>
        <dbReference type="ARBA" id="ARBA00022989"/>
    </source>
</evidence>
<dbReference type="Gene3D" id="1.20.1720.10">
    <property type="entry name" value="Multidrug resistance protein D"/>
    <property type="match status" value="1"/>
</dbReference>
<keyword evidence="4 6" id="KW-1133">Transmembrane helix</keyword>
<dbReference type="InterPro" id="IPR020846">
    <property type="entry name" value="MFS_dom"/>
</dbReference>
<feature type="transmembrane region" description="Helical" evidence="6">
    <location>
        <begin position="224"/>
        <end position="243"/>
    </location>
</feature>
<evidence type="ECO:0000313" key="8">
    <source>
        <dbReference type="EMBL" id="SDM63307.1"/>
    </source>
</evidence>
<feature type="transmembrane region" description="Helical" evidence="6">
    <location>
        <begin position="350"/>
        <end position="376"/>
    </location>
</feature>
<proteinExistence type="predicted"/>
<feature type="transmembrane region" description="Helical" evidence="6">
    <location>
        <begin position="326"/>
        <end position="344"/>
    </location>
</feature>
<feature type="transmembrane region" description="Helical" evidence="6">
    <location>
        <begin position="397"/>
        <end position="416"/>
    </location>
</feature>
<feature type="transmembrane region" description="Helical" evidence="6">
    <location>
        <begin position="161"/>
        <end position="182"/>
    </location>
</feature>
<dbReference type="Pfam" id="PF07690">
    <property type="entry name" value="MFS_1"/>
    <property type="match status" value="1"/>
</dbReference>
<dbReference type="InterPro" id="IPR036259">
    <property type="entry name" value="MFS_trans_sf"/>
</dbReference>
<keyword evidence="9" id="KW-1185">Reference proteome</keyword>
<dbReference type="AlphaFoldDB" id="A0A1G9UU36"/>
<protein>
    <submittedName>
        <fullName evidence="8">MFS transporter, DHA2 family, methylenomycin A resistance protein</fullName>
    </submittedName>
</protein>